<dbReference type="Pfam" id="PF09700">
    <property type="entry name" value="Cas_Cmr3"/>
    <property type="match status" value="1"/>
</dbReference>
<organism evidence="1 2">
    <name type="scientific">Mastigocoleus testarum BC008</name>
    <dbReference type="NCBI Taxonomy" id="371196"/>
    <lineage>
        <taxon>Bacteria</taxon>
        <taxon>Bacillati</taxon>
        <taxon>Cyanobacteriota</taxon>
        <taxon>Cyanophyceae</taxon>
        <taxon>Nostocales</taxon>
        <taxon>Hapalosiphonaceae</taxon>
        <taxon>Mastigocoleus</taxon>
    </lineage>
</organism>
<dbReference type="EMBL" id="LMTZ01000036">
    <property type="protein sequence ID" value="KST69043.1"/>
    <property type="molecule type" value="Genomic_DNA"/>
</dbReference>
<gene>
    <name evidence="1" type="ORF">BC008_02980</name>
</gene>
<name>A0A0V7ZWP8_9CYAN</name>
<comment type="caution">
    <text evidence="1">The sequence shown here is derived from an EMBL/GenBank/DDBJ whole genome shotgun (WGS) entry which is preliminary data.</text>
</comment>
<proteinExistence type="predicted"/>
<accession>A0A0V7ZWP8</accession>
<evidence type="ECO:0000313" key="1">
    <source>
        <dbReference type="EMBL" id="KST69043.1"/>
    </source>
</evidence>
<dbReference type="OrthoDB" id="442795at2"/>
<evidence type="ECO:0000313" key="2">
    <source>
        <dbReference type="Proteomes" id="UP000053372"/>
    </source>
</evidence>
<dbReference type="Proteomes" id="UP000053372">
    <property type="component" value="Unassembled WGS sequence"/>
</dbReference>
<dbReference type="RefSeq" id="WP_027846635.1">
    <property type="nucleotide sequence ID" value="NZ_LMTZ01000036.1"/>
</dbReference>
<protein>
    <submittedName>
        <fullName evidence="1">CRISPR-associated protein</fullName>
    </submittedName>
</protein>
<reference evidence="1 2" key="1">
    <citation type="journal article" date="2015" name="Genome Announc.">
        <title>Draft Genome of the Euendolithic (true boring) Cyanobacterium Mastigocoleus testarum strain BC008.</title>
        <authorList>
            <person name="Guida B.S."/>
            <person name="Garcia-Pichel F."/>
        </authorList>
    </citation>
    <scope>NUCLEOTIDE SEQUENCE [LARGE SCALE GENOMIC DNA]</scope>
    <source>
        <strain evidence="1 2">BC008</strain>
    </source>
</reference>
<dbReference type="InterPro" id="IPR019117">
    <property type="entry name" value="CRISPR-assoc_protein_Cmr3"/>
</dbReference>
<sequence>MFKYIISISPLGYMYGSSGAFLSPENLVGRSGRKFPPEAATLSGLIFSTTKSQHQSSAREVREKLQAELRENLYVAGPFWAEVDDKQDFYVPIPWSKIISRKGIDEWKFKDGKWGREHEKSDEKLEPDYQWQKISAWGDSAKKLQANKVVSEHPWKFSSLLHPSLEKNQRCVKQADGLFLENSVQIPEDICLIYLSTYPLEHGWYRFGGENHIVEINCEEITRKKVLQLLNQEIQRTFALVAPGIWGSTRYSYRYPQKDFFLNQNQTVQMLTDKPVAYRYRAKGRLGTGRYAVPAGSVYVLDQPIGKSWWNWDDDWFPSEGINLKKLGCGFCLPIDIKGI</sequence>
<keyword evidence="2" id="KW-1185">Reference proteome</keyword>
<dbReference type="AlphaFoldDB" id="A0A0V7ZWP8"/>